<dbReference type="Gene3D" id="1.10.1220.10">
    <property type="entry name" value="Met repressor-like"/>
    <property type="match status" value="1"/>
</dbReference>
<reference evidence="3" key="2">
    <citation type="journal article" date="2014" name="ISME J.">
        <title>Microbial stratification in low pH oxic and suboxic macroscopic growths along an acid mine drainage.</title>
        <authorList>
            <person name="Mendez-Garcia C."/>
            <person name="Mesa V."/>
            <person name="Sprenger R.R."/>
            <person name="Richter M."/>
            <person name="Diez M.S."/>
            <person name="Solano J."/>
            <person name="Bargiela R."/>
            <person name="Golyshina O.V."/>
            <person name="Manteca A."/>
            <person name="Ramos J.L."/>
            <person name="Gallego J.R."/>
            <person name="Llorente I."/>
            <person name="Martins Dos Santos V.A."/>
            <person name="Jensen O.N."/>
            <person name="Pelaez A.I."/>
            <person name="Sanchez J."/>
            <person name="Ferrer M."/>
        </authorList>
    </citation>
    <scope>NUCLEOTIDE SEQUENCE</scope>
</reference>
<dbReference type="GO" id="GO:0044010">
    <property type="term" value="P:single-species biofilm formation"/>
    <property type="evidence" value="ECO:0007669"/>
    <property type="project" value="InterPro"/>
</dbReference>
<dbReference type="GO" id="GO:0006355">
    <property type="term" value="P:regulation of DNA-templated transcription"/>
    <property type="evidence" value="ECO:0007669"/>
    <property type="project" value="InterPro"/>
</dbReference>
<dbReference type="GO" id="GO:0015643">
    <property type="term" value="F:toxic substance binding"/>
    <property type="evidence" value="ECO:0007669"/>
    <property type="project" value="InterPro"/>
</dbReference>
<dbReference type="InterPro" id="IPR013321">
    <property type="entry name" value="Arc_rbn_hlx_hlx"/>
</dbReference>
<evidence type="ECO:0000313" key="3">
    <source>
        <dbReference type="EMBL" id="EQD74857.1"/>
    </source>
</evidence>
<dbReference type="EMBL" id="AUZX01003088">
    <property type="protein sequence ID" value="EQD74857.1"/>
    <property type="molecule type" value="Genomic_DNA"/>
</dbReference>
<name>T1BYQ5_9ZZZZ</name>
<dbReference type="PANTHER" id="PTHR38781">
    <property type="entry name" value="ANTITOXIN DINJ-RELATED"/>
    <property type="match status" value="1"/>
</dbReference>
<dbReference type="GO" id="GO:0006351">
    <property type="term" value="P:DNA-templated transcription"/>
    <property type="evidence" value="ECO:0007669"/>
    <property type="project" value="TreeGrafter"/>
</dbReference>
<protein>
    <submittedName>
        <fullName evidence="3">Addiction module antitoxin, RelB/DinJ family</fullName>
    </submittedName>
</protein>
<evidence type="ECO:0000256" key="1">
    <source>
        <dbReference type="ARBA" id="ARBA00010562"/>
    </source>
</evidence>
<dbReference type="PANTHER" id="PTHR38781:SF1">
    <property type="entry name" value="ANTITOXIN DINJ-RELATED"/>
    <property type="match status" value="1"/>
</dbReference>
<proteinExistence type="inferred from homology"/>
<dbReference type="InterPro" id="IPR026262">
    <property type="entry name" value="DinJ"/>
</dbReference>
<reference evidence="3" key="1">
    <citation type="submission" date="2013-08" db="EMBL/GenBank/DDBJ databases">
        <authorList>
            <person name="Mendez C."/>
            <person name="Richter M."/>
            <person name="Ferrer M."/>
            <person name="Sanchez J."/>
        </authorList>
    </citation>
    <scope>NUCLEOTIDE SEQUENCE</scope>
</reference>
<gene>
    <name evidence="3" type="ORF">B1A_04267</name>
</gene>
<comment type="caution">
    <text evidence="3">The sequence shown here is derived from an EMBL/GenBank/DDBJ whole genome shotgun (WGS) entry which is preliminary data.</text>
</comment>
<organism evidence="3">
    <name type="scientific">mine drainage metagenome</name>
    <dbReference type="NCBI Taxonomy" id="410659"/>
    <lineage>
        <taxon>unclassified sequences</taxon>
        <taxon>metagenomes</taxon>
        <taxon>ecological metagenomes</taxon>
    </lineage>
</organism>
<keyword evidence="2" id="KW-1277">Toxin-antitoxin system</keyword>
<evidence type="ECO:0000256" key="2">
    <source>
        <dbReference type="ARBA" id="ARBA00022649"/>
    </source>
</evidence>
<dbReference type="NCBIfam" id="TIGR02384">
    <property type="entry name" value="RelB_DinJ"/>
    <property type="match status" value="1"/>
</dbReference>
<accession>T1BYQ5</accession>
<comment type="similarity">
    <text evidence="1">Belongs to the RelB/DinJ antitoxin family.</text>
</comment>
<dbReference type="GO" id="GO:0000987">
    <property type="term" value="F:cis-regulatory region sequence-specific DNA binding"/>
    <property type="evidence" value="ECO:0007669"/>
    <property type="project" value="InterPro"/>
</dbReference>
<dbReference type="AlphaFoldDB" id="T1BYQ5"/>
<dbReference type="Pfam" id="PF04221">
    <property type="entry name" value="RelB"/>
    <property type="match status" value="1"/>
</dbReference>
<dbReference type="InterPro" id="IPR007337">
    <property type="entry name" value="RelB/DinJ"/>
</dbReference>
<dbReference type="PIRSF" id="PIRSF003108">
    <property type="entry name" value="DinJ"/>
    <property type="match status" value="1"/>
</dbReference>
<sequence>MYLNLNCQEEIMATTTMVHVRVDENIKAQATETLASMGLSVSDAVRVFLTRVVADKQLPFALRAPNAETRAAMNEASAIAQTHQARFDTAAELFDDLEKNRRK</sequence>